<protein>
    <submittedName>
        <fullName evidence="1">DNA-binding protein</fullName>
    </submittedName>
</protein>
<evidence type="ECO:0000313" key="2">
    <source>
        <dbReference type="EMBL" id="GJM53862.1"/>
    </source>
</evidence>
<name>A0AAV5AX67_9FLAO</name>
<dbReference type="Proteomes" id="UP001207736">
    <property type="component" value="Unassembled WGS sequence"/>
</dbReference>
<evidence type="ECO:0000313" key="4">
    <source>
        <dbReference type="Proteomes" id="UP001208692"/>
    </source>
</evidence>
<dbReference type="AlphaFoldDB" id="A0AAV5AX67"/>
<keyword evidence="4" id="KW-1185">Reference proteome</keyword>
<dbReference type="EMBL" id="BQKB01000050">
    <property type="protein sequence ID" value="GJM53862.1"/>
    <property type="molecule type" value="Genomic_DNA"/>
</dbReference>
<dbReference type="RefSeq" id="WP_264847573.1">
    <property type="nucleotide sequence ID" value="NZ_BPMA01000065.1"/>
</dbReference>
<evidence type="ECO:0000313" key="3">
    <source>
        <dbReference type="Proteomes" id="UP001207736"/>
    </source>
</evidence>
<dbReference type="EMBL" id="BQKA01000024">
    <property type="protein sequence ID" value="GJM50345.1"/>
    <property type="molecule type" value="Genomic_DNA"/>
</dbReference>
<dbReference type="Pfam" id="PF02620">
    <property type="entry name" value="YceD"/>
    <property type="match status" value="1"/>
</dbReference>
<reference evidence="1 4" key="1">
    <citation type="submission" date="2021-11" db="EMBL/GenBank/DDBJ databases">
        <title>Draft genome sequence of Capnocytophaga sp. strain KC07075 isolated from cat oral cavity.</title>
        <authorList>
            <person name="Suzuki M."/>
            <person name="Imaoka K."/>
            <person name="Kimura M."/>
            <person name="Morikawa S."/>
            <person name="Maeda K."/>
        </authorList>
    </citation>
    <scope>NUCLEOTIDE SEQUENCE</scope>
    <source>
        <strain evidence="1">KC07075</strain>
        <strain evidence="2 4">KC07079</strain>
    </source>
</reference>
<accession>A0AAV5AX67</accession>
<sequence>MIHRKLKEYDISFVGLKQGKHLFEYEIDKSFFELFDYQEFNDIHQKVTITLNKMSNLLELSFKNRGEVNVNCDITNEPFDLPVEGKLHLVVKFGEEYNDQDEELLVIPNGEHTINVAQYIYEMIVLSIPAKRVHPGVEEGIFHPEILEQLDKLAPKEHEEIMEDGQIDPRWNELKKLLNNKKK</sequence>
<dbReference type="GO" id="GO:0003677">
    <property type="term" value="F:DNA binding"/>
    <property type="evidence" value="ECO:0007669"/>
    <property type="project" value="UniProtKB-KW"/>
</dbReference>
<dbReference type="Proteomes" id="UP001208692">
    <property type="component" value="Unassembled WGS sequence"/>
</dbReference>
<comment type="caution">
    <text evidence="1">The sequence shown here is derived from an EMBL/GenBank/DDBJ whole genome shotgun (WGS) entry which is preliminary data.</text>
</comment>
<dbReference type="InterPro" id="IPR003772">
    <property type="entry name" value="YceD"/>
</dbReference>
<keyword evidence="1" id="KW-0238">DNA-binding</keyword>
<organism evidence="1 3">
    <name type="scientific">Capnocytophaga catalasegens</name>
    <dbReference type="NCBI Taxonomy" id="1004260"/>
    <lineage>
        <taxon>Bacteria</taxon>
        <taxon>Pseudomonadati</taxon>
        <taxon>Bacteroidota</taxon>
        <taxon>Flavobacteriia</taxon>
        <taxon>Flavobacteriales</taxon>
        <taxon>Flavobacteriaceae</taxon>
        <taxon>Capnocytophaga</taxon>
    </lineage>
</organism>
<evidence type="ECO:0000313" key="1">
    <source>
        <dbReference type="EMBL" id="GJM50345.1"/>
    </source>
</evidence>
<gene>
    <name evidence="1" type="ORF">RCZ15_13180</name>
    <name evidence="2" type="ORF">RCZ16_21780</name>
</gene>
<proteinExistence type="predicted"/>